<dbReference type="Proteomes" id="UP001152024">
    <property type="component" value="Unassembled WGS sequence"/>
</dbReference>
<feature type="repeat" description="ANK" evidence="3">
    <location>
        <begin position="179"/>
        <end position="211"/>
    </location>
</feature>
<comment type="caution">
    <text evidence="4">The sequence shown here is derived from an EMBL/GenBank/DDBJ whole genome shotgun (WGS) entry which is preliminary data.</text>
</comment>
<dbReference type="SUPFAM" id="SSF48403">
    <property type="entry name" value="Ankyrin repeat"/>
    <property type="match status" value="2"/>
</dbReference>
<dbReference type="PRINTS" id="PR01415">
    <property type="entry name" value="ANKYRIN"/>
</dbReference>
<keyword evidence="5" id="KW-1185">Reference proteome</keyword>
<gene>
    <name evidence="4" type="ORF">NW768_011696</name>
</gene>
<keyword evidence="2 3" id="KW-0040">ANK repeat</keyword>
<dbReference type="PROSITE" id="PS50297">
    <property type="entry name" value="ANK_REP_REGION"/>
    <property type="match status" value="6"/>
</dbReference>
<dbReference type="InterPro" id="IPR002110">
    <property type="entry name" value="Ankyrin_rpt"/>
</dbReference>
<accession>A0ABQ8QWP6</accession>
<dbReference type="InterPro" id="IPR050889">
    <property type="entry name" value="Dendritic_Spine_Reg/Scaffold"/>
</dbReference>
<feature type="repeat" description="ANK" evidence="3">
    <location>
        <begin position="417"/>
        <end position="449"/>
    </location>
</feature>
<dbReference type="PANTHER" id="PTHR24166">
    <property type="entry name" value="ROLLING PEBBLES, ISOFORM B"/>
    <property type="match status" value="1"/>
</dbReference>
<feature type="repeat" description="ANK" evidence="3">
    <location>
        <begin position="281"/>
        <end position="313"/>
    </location>
</feature>
<evidence type="ECO:0000256" key="1">
    <source>
        <dbReference type="ARBA" id="ARBA00022737"/>
    </source>
</evidence>
<dbReference type="InterPro" id="IPR036770">
    <property type="entry name" value="Ankyrin_rpt-contain_sf"/>
</dbReference>
<evidence type="ECO:0000256" key="3">
    <source>
        <dbReference type="PROSITE-ProRule" id="PRU00023"/>
    </source>
</evidence>
<dbReference type="Pfam" id="PF00023">
    <property type="entry name" value="Ank"/>
    <property type="match status" value="2"/>
</dbReference>
<feature type="repeat" description="ANK" evidence="3">
    <location>
        <begin position="213"/>
        <end position="246"/>
    </location>
</feature>
<evidence type="ECO:0000256" key="2">
    <source>
        <dbReference type="ARBA" id="ARBA00023043"/>
    </source>
</evidence>
<dbReference type="PANTHER" id="PTHR24166:SF48">
    <property type="entry name" value="PROTEIN VAPYRIN"/>
    <property type="match status" value="1"/>
</dbReference>
<dbReference type="Gene3D" id="1.25.40.20">
    <property type="entry name" value="Ankyrin repeat-containing domain"/>
    <property type="match status" value="4"/>
</dbReference>
<feature type="repeat" description="ANK" evidence="3">
    <location>
        <begin position="315"/>
        <end position="347"/>
    </location>
</feature>
<proteinExistence type="predicted"/>
<evidence type="ECO:0008006" key="6">
    <source>
        <dbReference type="Google" id="ProtNLM"/>
    </source>
</evidence>
<sequence>MIDATDSRGHTALSRALQRNDQSIIRELLEHGANPNIKPPFSSLYGLGYAIWRKDKDQLELLLDHGADPDILCCPYELPLWSVYDQSATKSISVLRWVAFFGNGSRDDFYTNAVELLLDHKANANLRTDSNLTVLAHLAFYNRHDMLKFLLEKTAKSDGPGTPDTGPVQRVNPNERSFAGRTALWYASKFQHQRSVEVLLENGANPNLYDEEEGRTPLSWAIEYNSEAMVSQLLLKYHADPEPTSKVTETPLVCATGRGALSITKLLLKRGANPNSRKSLCGRLALSLAADKGHYEVVESLLDHQADPNLSDSKDRLTPLCWAAMRGFVDIAKLLLERGATTHHKSSSNRTPLIYAAENGHVGVVKLLLEKGSKTRERDSIQSRTAFLWAASKGFTEVTNSLFESADDLELECRDRYSMTALWLAVKHGHKSMVQSLIDKGADVDSEHPHDLTPLWWAVAEAKLGMVHLLLEKKASCEVRDDLGRTLLIMAVKQRKEAIVRCLLDHGCVDMQAEDSRGETCLSYAVLQLDQGLEKILLERGAKINDSYLYS</sequence>
<protein>
    <recommendedName>
        <fullName evidence="6">Ankyrin repeat protein</fullName>
    </recommendedName>
</protein>
<organism evidence="4 5">
    <name type="scientific">Fusarium equiseti</name>
    <name type="common">Fusarium scirpi</name>
    <dbReference type="NCBI Taxonomy" id="61235"/>
    <lineage>
        <taxon>Eukaryota</taxon>
        <taxon>Fungi</taxon>
        <taxon>Dikarya</taxon>
        <taxon>Ascomycota</taxon>
        <taxon>Pezizomycotina</taxon>
        <taxon>Sordariomycetes</taxon>
        <taxon>Hypocreomycetidae</taxon>
        <taxon>Hypocreales</taxon>
        <taxon>Nectriaceae</taxon>
        <taxon>Fusarium</taxon>
        <taxon>Fusarium incarnatum-equiseti species complex</taxon>
    </lineage>
</organism>
<feature type="repeat" description="ANK" evidence="3">
    <location>
        <begin position="247"/>
        <end position="279"/>
    </location>
</feature>
<dbReference type="SMART" id="SM00248">
    <property type="entry name" value="ANK"/>
    <property type="match status" value="15"/>
</dbReference>
<keyword evidence="1" id="KW-0677">Repeat</keyword>
<feature type="repeat" description="ANK" evidence="3">
    <location>
        <begin position="348"/>
        <end position="380"/>
    </location>
</feature>
<dbReference type="EMBL" id="JAOQBH010000032">
    <property type="protein sequence ID" value="KAJ4112117.1"/>
    <property type="molecule type" value="Genomic_DNA"/>
</dbReference>
<evidence type="ECO:0000313" key="5">
    <source>
        <dbReference type="Proteomes" id="UP001152024"/>
    </source>
</evidence>
<name>A0ABQ8QWP6_FUSEQ</name>
<dbReference type="Pfam" id="PF12796">
    <property type="entry name" value="Ank_2"/>
    <property type="match status" value="3"/>
</dbReference>
<dbReference type="PROSITE" id="PS50088">
    <property type="entry name" value="ANK_REPEAT"/>
    <property type="match status" value="8"/>
</dbReference>
<feature type="repeat" description="ANK" evidence="3">
    <location>
        <begin position="8"/>
        <end position="40"/>
    </location>
</feature>
<reference evidence="4" key="1">
    <citation type="submission" date="2022-09" db="EMBL/GenBank/DDBJ databases">
        <title>Fusarium specimens isolated from Avocado Roots.</title>
        <authorList>
            <person name="Stajich J."/>
            <person name="Roper C."/>
            <person name="Heimlech-Rivalta G."/>
        </authorList>
    </citation>
    <scope>NUCLEOTIDE SEQUENCE</scope>
    <source>
        <strain evidence="4">CF00095</strain>
    </source>
</reference>
<evidence type="ECO:0000313" key="4">
    <source>
        <dbReference type="EMBL" id="KAJ4112117.1"/>
    </source>
</evidence>